<organism evidence="2 3">
    <name type="scientific">Brassica cretica</name>
    <name type="common">Mustard</name>
    <dbReference type="NCBI Taxonomy" id="69181"/>
    <lineage>
        <taxon>Eukaryota</taxon>
        <taxon>Viridiplantae</taxon>
        <taxon>Streptophyta</taxon>
        <taxon>Embryophyta</taxon>
        <taxon>Tracheophyta</taxon>
        <taxon>Spermatophyta</taxon>
        <taxon>Magnoliopsida</taxon>
        <taxon>eudicotyledons</taxon>
        <taxon>Gunneridae</taxon>
        <taxon>Pentapetalae</taxon>
        <taxon>rosids</taxon>
        <taxon>malvids</taxon>
        <taxon>Brassicales</taxon>
        <taxon>Brassicaceae</taxon>
        <taxon>Brassiceae</taxon>
        <taxon>Brassica</taxon>
    </lineage>
</organism>
<reference evidence="2 3" key="1">
    <citation type="journal article" date="2020" name="BMC Genomics">
        <title>Intraspecific diversification of the crop wild relative Brassica cretica Lam. using demographic model selection.</title>
        <authorList>
            <person name="Kioukis A."/>
            <person name="Michalopoulou V.A."/>
            <person name="Briers L."/>
            <person name="Pirintsos S."/>
            <person name="Studholme D.J."/>
            <person name="Pavlidis P."/>
            <person name="Sarris P.F."/>
        </authorList>
    </citation>
    <scope>NUCLEOTIDE SEQUENCE [LARGE SCALE GENOMIC DNA]</scope>
    <source>
        <strain evidence="3">cv. PFS-1207/04</strain>
    </source>
</reference>
<feature type="compositionally biased region" description="Low complexity" evidence="1">
    <location>
        <begin position="39"/>
        <end position="53"/>
    </location>
</feature>
<evidence type="ECO:0000313" key="3">
    <source>
        <dbReference type="Proteomes" id="UP000266723"/>
    </source>
</evidence>
<protein>
    <submittedName>
        <fullName evidence="2">Uncharacterized protein</fullName>
    </submittedName>
</protein>
<feature type="region of interest" description="Disordered" evidence="1">
    <location>
        <begin position="1"/>
        <end position="104"/>
    </location>
</feature>
<proteinExistence type="predicted"/>
<evidence type="ECO:0000256" key="1">
    <source>
        <dbReference type="SAM" id="MobiDB-lite"/>
    </source>
</evidence>
<evidence type="ECO:0000313" key="2">
    <source>
        <dbReference type="EMBL" id="KAF3577310.1"/>
    </source>
</evidence>
<gene>
    <name evidence="2" type="ORF">DY000_02032357</name>
</gene>
<accession>A0ABQ7DJ54</accession>
<feature type="region of interest" description="Disordered" evidence="1">
    <location>
        <begin position="202"/>
        <end position="225"/>
    </location>
</feature>
<dbReference type="Proteomes" id="UP000266723">
    <property type="component" value="Unassembled WGS sequence"/>
</dbReference>
<feature type="compositionally biased region" description="Polar residues" evidence="1">
    <location>
        <begin position="1"/>
        <end position="11"/>
    </location>
</feature>
<dbReference type="EMBL" id="QGKV02000649">
    <property type="protein sequence ID" value="KAF3577310.1"/>
    <property type="molecule type" value="Genomic_DNA"/>
</dbReference>
<keyword evidence="3" id="KW-1185">Reference proteome</keyword>
<comment type="caution">
    <text evidence="2">The sequence shown here is derived from an EMBL/GenBank/DDBJ whole genome shotgun (WGS) entry which is preliminary data.</text>
</comment>
<feature type="compositionally biased region" description="Low complexity" evidence="1">
    <location>
        <begin position="67"/>
        <end position="77"/>
    </location>
</feature>
<sequence length="245" mass="27228">MEETTSENSSLDVPPDAENIVDDQQEVSYVTGQGWQYKNINPNPNEGENPQSEAALLSDEDTEQSAETDPTPATTPVEPVPLREYAPKVPNPVPAKKSRKDHEEMKSLIRADTEHNVMSVDADGYNKMLDSTKSMGNLITYLSLGEKAKSNQSRKRKPKFPGGTIRRLLSLENSCSLSHLSQPIKMPPQTMQKMVKTPKITHDNYVPPPDHNAPANQSRRPNAPRLQLLRMGQGVHATIQHAPQH</sequence>
<feature type="compositionally biased region" description="Polar residues" evidence="1">
    <location>
        <begin position="26"/>
        <end position="38"/>
    </location>
</feature>
<name>A0ABQ7DJ54_BRACR</name>